<dbReference type="Proteomes" id="UP000054908">
    <property type="component" value="Unassembled WGS sequence"/>
</dbReference>
<comment type="caution">
    <text evidence="1">The sequence shown here is derived from an EMBL/GenBank/DDBJ whole genome shotgun (WGS) entry which is preliminary data.</text>
</comment>
<organism evidence="1 2">
    <name type="scientific">Legionella maceachernii</name>
    <dbReference type="NCBI Taxonomy" id="466"/>
    <lineage>
        <taxon>Bacteria</taxon>
        <taxon>Pseudomonadati</taxon>
        <taxon>Pseudomonadota</taxon>
        <taxon>Gammaproteobacteria</taxon>
        <taxon>Legionellales</taxon>
        <taxon>Legionellaceae</taxon>
        <taxon>Legionella</taxon>
    </lineage>
</organism>
<proteinExistence type="predicted"/>
<sequence>MQEVSQSNSLGCLTHTLFQPPNQLANQHHPMQLSATGSRILQQQGDLVSSRLEAAYHVLEQALLDDTESDNARFTY</sequence>
<name>A0A0W0WGQ9_9GAMM</name>
<dbReference type="EMBL" id="LNYL01000005">
    <property type="protein sequence ID" value="KTD31490.1"/>
    <property type="molecule type" value="Genomic_DNA"/>
</dbReference>
<evidence type="ECO:0000313" key="1">
    <source>
        <dbReference type="EMBL" id="KTD31490.1"/>
    </source>
</evidence>
<protein>
    <submittedName>
        <fullName evidence="1">Uncharacterized protein</fullName>
    </submittedName>
</protein>
<reference evidence="1 2" key="1">
    <citation type="submission" date="2015-11" db="EMBL/GenBank/DDBJ databases">
        <title>Genomic analysis of 38 Legionella species identifies large and diverse effector repertoires.</title>
        <authorList>
            <person name="Burstein D."/>
            <person name="Amaro F."/>
            <person name="Zusman T."/>
            <person name="Lifshitz Z."/>
            <person name="Cohen O."/>
            <person name="Gilbert J.A."/>
            <person name="Pupko T."/>
            <person name="Shuman H.A."/>
            <person name="Segal G."/>
        </authorList>
    </citation>
    <scope>NUCLEOTIDE SEQUENCE [LARGE SCALE GENOMIC DNA]</scope>
    <source>
        <strain evidence="1 2">PX-1-G2-E2</strain>
    </source>
</reference>
<dbReference type="AlphaFoldDB" id="A0A0W0WGQ9"/>
<gene>
    <name evidence="1" type="ORF">Lmac_0238</name>
</gene>
<keyword evidence="2" id="KW-1185">Reference proteome</keyword>
<accession>A0A0W0WGQ9</accession>
<evidence type="ECO:0000313" key="2">
    <source>
        <dbReference type="Proteomes" id="UP000054908"/>
    </source>
</evidence>
<dbReference type="PATRIC" id="fig|466.6.peg.256"/>